<keyword evidence="2" id="KW-1185">Reference proteome</keyword>
<comment type="caution">
    <text evidence="1">The sequence shown here is derived from an EMBL/GenBank/DDBJ whole genome shotgun (WGS) entry which is preliminary data.</text>
</comment>
<dbReference type="Proteomes" id="UP001218188">
    <property type="component" value="Unassembled WGS sequence"/>
</dbReference>
<reference evidence="1" key="1">
    <citation type="submission" date="2023-03" db="EMBL/GenBank/DDBJ databases">
        <title>Massive genome expansion in bonnet fungi (Mycena s.s.) driven by repeated elements and novel gene families across ecological guilds.</title>
        <authorList>
            <consortium name="Lawrence Berkeley National Laboratory"/>
            <person name="Harder C.B."/>
            <person name="Miyauchi S."/>
            <person name="Viragh M."/>
            <person name="Kuo A."/>
            <person name="Thoen E."/>
            <person name="Andreopoulos B."/>
            <person name="Lu D."/>
            <person name="Skrede I."/>
            <person name="Drula E."/>
            <person name="Henrissat B."/>
            <person name="Morin E."/>
            <person name="Kohler A."/>
            <person name="Barry K."/>
            <person name="LaButti K."/>
            <person name="Morin E."/>
            <person name="Salamov A."/>
            <person name="Lipzen A."/>
            <person name="Mereny Z."/>
            <person name="Hegedus B."/>
            <person name="Baldrian P."/>
            <person name="Stursova M."/>
            <person name="Weitz H."/>
            <person name="Taylor A."/>
            <person name="Grigoriev I.V."/>
            <person name="Nagy L.G."/>
            <person name="Martin F."/>
            <person name="Kauserud H."/>
        </authorList>
    </citation>
    <scope>NUCLEOTIDE SEQUENCE</scope>
    <source>
        <strain evidence="1">CBHHK200</strain>
    </source>
</reference>
<name>A0AAD6SVP1_9AGAR</name>
<organism evidence="1 2">
    <name type="scientific">Mycena alexandri</name>
    <dbReference type="NCBI Taxonomy" id="1745969"/>
    <lineage>
        <taxon>Eukaryota</taxon>
        <taxon>Fungi</taxon>
        <taxon>Dikarya</taxon>
        <taxon>Basidiomycota</taxon>
        <taxon>Agaricomycotina</taxon>
        <taxon>Agaricomycetes</taxon>
        <taxon>Agaricomycetidae</taxon>
        <taxon>Agaricales</taxon>
        <taxon>Marasmiineae</taxon>
        <taxon>Mycenaceae</taxon>
        <taxon>Mycena</taxon>
    </lineage>
</organism>
<dbReference type="EMBL" id="JARJCM010000059">
    <property type="protein sequence ID" value="KAJ7034247.1"/>
    <property type="molecule type" value="Genomic_DNA"/>
</dbReference>
<gene>
    <name evidence="1" type="ORF">C8F04DRAFT_584056</name>
</gene>
<protein>
    <submittedName>
        <fullName evidence="1">Uncharacterized protein</fullName>
    </submittedName>
</protein>
<evidence type="ECO:0000313" key="2">
    <source>
        <dbReference type="Proteomes" id="UP001218188"/>
    </source>
</evidence>
<evidence type="ECO:0000313" key="1">
    <source>
        <dbReference type="EMBL" id="KAJ7034247.1"/>
    </source>
</evidence>
<proteinExistence type="predicted"/>
<dbReference type="AlphaFoldDB" id="A0AAD6SVP1"/>
<accession>A0AAD6SVP1</accession>
<sequence>MDLGAAWPYALHGRARAHNENSRGTIKTARFNCLFPTSQPTPTARDLCSQHLCYSHSSIITTSPNPHHPVYPMDQFTDVFALGAASTVPLGNPDGSIESMSSVRLLGLTSSPSTRTAVHRATATGASSHRRCLQLPPHRLTLIVIPLCIRSSVLQRHALVGTVAPLFTLDFHTQNTDCFHWYNVHHATLNLILLYRFVFLQLSIAMSSLYP</sequence>